<comment type="caution">
    <text evidence="2">The sequence shown here is derived from an EMBL/GenBank/DDBJ whole genome shotgun (WGS) entry which is preliminary data.</text>
</comment>
<reference evidence="2" key="1">
    <citation type="submission" date="2023-01" db="EMBL/GenBank/DDBJ databases">
        <title>Metagenome sequencing of chrysophaentin producing Chrysophaeum taylorii.</title>
        <authorList>
            <person name="Davison J."/>
            <person name="Bewley C."/>
        </authorList>
    </citation>
    <scope>NUCLEOTIDE SEQUENCE</scope>
    <source>
        <strain evidence="2">NIES-1699</strain>
    </source>
</reference>
<protein>
    <recommendedName>
        <fullName evidence="4">Coenzyme Q-binding protein COQ10 START domain-containing protein</fullName>
    </recommendedName>
</protein>
<dbReference type="Gene3D" id="3.30.530.20">
    <property type="match status" value="1"/>
</dbReference>
<gene>
    <name evidence="2" type="ORF">CTAYLR_008965</name>
</gene>
<evidence type="ECO:0000313" key="3">
    <source>
        <dbReference type="Proteomes" id="UP001230188"/>
    </source>
</evidence>
<dbReference type="InterPro" id="IPR019587">
    <property type="entry name" value="Polyketide_cyclase/dehydratase"/>
</dbReference>
<dbReference type="Pfam" id="PF10604">
    <property type="entry name" value="Polyketide_cyc2"/>
    <property type="match status" value="1"/>
</dbReference>
<accession>A0AAD7XLC8</accession>
<proteinExistence type="predicted"/>
<evidence type="ECO:0008006" key="4">
    <source>
        <dbReference type="Google" id="ProtNLM"/>
    </source>
</evidence>
<name>A0AAD7XLC8_9STRA</name>
<feature type="region of interest" description="Disordered" evidence="1">
    <location>
        <begin position="257"/>
        <end position="290"/>
    </location>
</feature>
<keyword evidence="3" id="KW-1185">Reference proteome</keyword>
<evidence type="ECO:0000313" key="2">
    <source>
        <dbReference type="EMBL" id="KAJ8608972.1"/>
    </source>
</evidence>
<dbReference type="AlphaFoldDB" id="A0AAD7XLC8"/>
<sequence>MLFVGLFPLALAAEFGVPHPHRETREPFTATTPFPKLSSTDLATLSEGNVVLKQTNGKSSGVGVAVEDVAAPPAIVWSQLLSFETYPSKVPRVKVCENYAASARELKTRFVVHVCPGYNMEYFVRHVRNDNALTWTLDYDHRSDIDDVHGIWRVSPHPDKRDWSRVEYSADLRLKIGVPGFILDTLTKKALREACTWIKTESEKQYQNSSGDHPYSLASLLDASLHTFETSVLDVANAIHRGVRHACFTDAPVAVHHQEEDATTKAARRRRHRRRGEEEEEEEEEVQAAVPRGRSLAFVVAPRRLKINRRRRVY</sequence>
<dbReference type="SUPFAM" id="SSF55961">
    <property type="entry name" value="Bet v1-like"/>
    <property type="match status" value="1"/>
</dbReference>
<organism evidence="2 3">
    <name type="scientific">Chrysophaeum taylorii</name>
    <dbReference type="NCBI Taxonomy" id="2483200"/>
    <lineage>
        <taxon>Eukaryota</taxon>
        <taxon>Sar</taxon>
        <taxon>Stramenopiles</taxon>
        <taxon>Ochrophyta</taxon>
        <taxon>Pelagophyceae</taxon>
        <taxon>Pelagomonadales</taxon>
        <taxon>Pelagomonadaceae</taxon>
        <taxon>Chrysophaeum</taxon>
    </lineage>
</organism>
<dbReference type="Proteomes" id="UP001230188">
    <property type="component" value="Unassembled WGS sequence"/>
</dbReference>
<evidence type="ECO:0000256" key="1">
    <source>
        <dbReference type="SAM" id="MobiDB-lite"/>
    </source>
</evidence>
<dbReference type="InterPro" id="IPR023393">
    <property type="entry name" value="START-like_dom_sf"/>
</dbReference>
<dbReference type="EMBL" id="JAQMWT010000156">
    <property type="protein sequence ID" value="KAJ8608972.1"/>
    <property type="molecule type" value="Genomic_DNA"/>
</dbReference>